<dbReference type="Proteomes" id="UP000594688">
    <property type="component" value="Chromosome"/>
</dbReference>
<evidence type="ECO:0000256" key="1">
    <source>
        <dbReference type="SAM" id="SignalP"/>
    </source>
</evidence>
<accession>A0A7T0FZQ9</accession>
<reference evidence="2 3" key="1">
    <citation type="submission" date="2020-02" db="EMBL/GenBank/DDBJ databases">
        <title>Genomic and physiological characterization of two novel Nitrospinaceae genera.</title>
        <authorList>
            <person name="Mueller A.J."/>
            <person name="Jung M.-Y."/>
            <person name="Strachan C.R."/>
            <person name="Herbold C.W."/>
            <person name="Kirkegaard R.H."/>
            <person name="Daims H."/>
        </authorList>
    </citation>
    <scope>NUCLEOTIDE SEQUENCE [LARGE SCALE GENOMIC DNA]</scope>
    <source>
        <strain evidence="2">EB</strain>
    </source>
</reference>
<keyword evidence="1" id="KW-0732">Signal</keyword>
<gene>
    <name evidence="2" type="ORF">G3M70_03760</name>
</gene>
<sequence>MRRLIAVFVLIVSFILAGSVSPLLAGDAVPFSGKVKKVILKKNKVGIMNPESKKRVTVVIAESSKLTGYDDIEDIKKGDMVAGHYEVDGKGLYIVTEMEKK</sequence>
<dbReference type="EMBL" id="CP048685">
    <property type="protein sequence ID" value="QPJ61051.1"/>
    <property type="molecule type" value="Genomic_DNA"/>
</dbReference>
<evidence type="ECO:0000313" key="2">
    <source>
        <dbReference type="EMBL" id="QPJ61051.1"/>
    </source>
</evidence>
<feature type="signal peptide" evidence="1">
    <location>
        <begin position="1"/>
        <end position="25"/>
    </location>
</feature>
<name>A0A7T0FZQ9_9BACT</name>
<proteinExistence type="predicted"/>
<protein>
    <recommendedName>
        <fullName evidence="4">DUF5666 domain-containing protein</fullName>
    </recommendedName>
</protein>
<dbReference type="KEGG" id="nli:G3M70_03760"/>
<evidence type="ECO:0000313" key="3">
    <source>
        <dbReference type="Proteomes" id="UP000594688"/>
    </source>
</evidence>
<organism evidence="2 3">
    <name type="scientific">Candidatus Nitronauta litoralis</name>
    <dbReference type="NCBI Taxonomy" id="2705533"/>
    <lineage>
        <taxon>Bacteria</taxon>
        <taxon>Pseudomonadati</taxon>
        <taxon>Nitrospinota/Tectimicrobiota group</taxon>
        <taxon>Nitrospinota</taxon>
        <taxon>Nitrospinia</taxon>
        <taxon>Nitrospinales</taxon>
        <taxon>Nitrospinaceae</taxon>
        <taxon>Candidatus Nitronauta</taxon>
    </lineage>
</organism>
<feature type="chain" id="PRO_5032451275" description="DUF5666 domain-containing protein" evidence="1">
    <location>
        <begin position="26"/>
        <end position="101"/>
    </location>
</feature>
<dbReference type="AlphaFoldDB" id="A0A7T0FZQ9"/>
<evidence type="ECO:0008006" key="4">
    <source>
        <dbReference type="Google" id="ProtNLM"/>
    </source>
</evidence>